<dbReference type="HOGENOM" id="CLU_025996_3_0_6"/>
<accession>Q1ZNV0</accession>
<evidence type="ECO:0000259" key="1">
    <source>
        <dbReference type="Pfam" id="PF00535"/>
    </source>
</evidence>
<organism evidence="2 3">
    <name type="scientific">Photobacterium angustum (strain S14 / CCUG 15956)</name>
    <name type="common">Vibrio sp. (strain S14 / CCUG 15956)</name>
    <dbReference type="NCBI Taxonomy" id="314292"/>
    <lineage>
        <taxon>Bacteria</taxon>
        <taxon>Pseudomonadati</taxon>
        <taxon>Pseudomonadota</taxon>
        <taxon>Gammaproteobacteria</taxon>
        <taxon>Vibrionales</taxon>
        <taxon>Vibrionaceae</taxon>
        <taxon>Photobacterium</taxon>
    </lineage>
</organism>
<reference evidence="2 3" key="1">
    <citation type="journal article" date="2009" name="Proc. Natl. Acad. Sci. U.S.A.">
        <title>The genomic basis of trophic strategy in marine bacteria.</title>
        <authorList>
            <person name="Lauro F.M."/>
            <person name="McDougald D."/>
            <person name="Thomas T."/>
            <person name="Williams T.J."/>
            <person name="Egan S."/>
            <person name="Rice S."/>
            <person name="DeMaere M.Z."/>
            <person name="Ting L."/>
            <person name="Ertan H."/>
            <person name="Johnson J."/>
            <person name="Ferriera S."/>
            <person name="Lapidus A."/>
            <person name="Anderson I."/>
            <person name="Kyrpides N."/>
            <person name="Munk A.C."/>
            <person name="Detter C."/>
            <person name="Han C.S."/>
            <person name="Brown M.V."/>
            <person name="Robb F.T."/>
            <person name="Kjelleberg S."/>
            <person name="Cavicchioli R."/>
        </authorList>
    </citation>
    <scope>NUCLEOTIDE SEQUENCE [LARGE SCALE GENOMIC DNA]</scope>
    <source>
        <strain evidence="2 3">S14</strain>
    </source>
</reference>
<evidence type="ECO:0000313" key="3">
    <source>
        <dbReference type="Proteomes" id="UP000001603"/>
    </source>
</evidence>
<comment type="caution">
    <text evidence="2">The sequence shown here is derived from an EMBL/GenBank/DDBJ whole genome shotgun (WGS) entry which is preliminary data.</text>
</comment>
<protein>
    <submittedName>
        <fullName evidence="2">Glycosyl transferase, family 2</fullName>
    </submittedName>
</protein>
<dbReference type="GO" id="GO:0016740">
    <property type="term" value="F:transferase activity"/>
    <property type="evidence" value="ECO:0007669"/>
    <property type="project" value="UniProtKB-KW"/>
</dbReference>
<name>Q1ZNV0_PHOAS</name>
<dbReference type="CDD" id="cd00761">
    <property type="entry name" value="Glyco_tranf_GTA_type"/>
    <property type="match status" value="1"/>
</dbReference>
<dbReference type="Proteomes" id="UP000001603">
    <property type="component" value="Unassembled WGS sequence"/>
</dbReference>
<keyword evidence="2" id="KW-0808">Transferase</keyword>
<dbReference type="AlphaFoldDB" id="Q1ZNV0"/>
<dbReference type="RefSeq" id="WP_005371032.1">
    <property type="nucleotide sequence ID" value="NZ_CH902602.1"/>
</dbReference>
<feature type="domain" description="Glycosyltransferase 2-like" evidence="1">
    <location>
        <begin position="19"/>
        <end position="142"/>
    </location>
</feature>
<dbReference type="Gene3D" id="3.90.550.10">
    <property type="entry name" value="Spore Coat Polysaccharide Biosynthesis Protein SpsA, Chain A"/>
    <property type="match status" value="1"/>
</dbReference>
<proteinExistence type="predicted"/>
<gene>
    <name evidence="2" type="ORF">VAS14_19466</name>
</gene>
<dbReference type="EMBL" id="AAOJ01000005">
    <property type="protein sequence ID" value="EAS63629.1"/>
    <property type="molecule type" value="Genomic_DNA"/>
</dbReference>
<dbReference type="Pfam" id="PF00535">
    <property type="entry name" value="Glycos_transf_2"/>
    <property type="match status" value="1"/>
</dbReference>
<sequence>MKKVLLTTLTTGSRMATFCQCIESLQQQKINDTLSVDILVVENNKIHNQAVVEAIARYQHAPFTIHHQLETTAGIPFARNNGLRFGQQQGFDYLAFVDDDAIADPNWILTLFSALQDHNVQVTTGPQFPIYPDNTETLYTEAKVYHERKLTDGTTLSWAATNNVLLDLNFFVQNQLAFNNQLIFGGEDKALFQQVSRHGGKILWVQNAIISEFISPERLSLKWALKRRFRIGATELQIESCINSPTKSYVRCLFKGSAYLTKGALLLLPDAILPKRSILNSLGDLAHGCGFFYGLFANVKSYT</sequence>
<dbReference type="InterPro" id="IPR001173">
    <property type="entry name" value="Glyco_trans_2-like"/>
</dbReference>
<dbReference type="InterPro" id="IPR029044">
    <property type="entry name" value="Nucleotide-diphossugar_trans"/>
</dbReference>
<evidence type="ECO:0000313" key="2">
    <source>
        <dbReference type="EMBL" id="EAS63629.1"/>
    </source>
</evidence>
<dbReference type="eggNOG" id="COG0463">
    <property type="taxonomic scope" value="Bacteria"/>
</dbReference>
<dbReference type="SUPFAM" id="SSF53448">
    <property type="entry name" value="Nucleotide-diphospho-sugar transferases"/>
    <property type="match status" value="1"/>
</dbReference>